<dbReference type="Proteomes" id="UP000018719">
    <property type="component" value="Unassembled WGS sequence"/>
</dbReference>
<comment type="caution">
    <text evidence="1">The sequence shown here is derived from an EMBL/GenBank/DDBJ whole genome shotgun (WGS) entry which is preliminary data.</text>
</comment>
<evidence type="ECO:0000313" key="2">
    <source>
        <dbReference type="Proteomes" id="UP000018719"/>
    </source>
</evidence>
<gene>
    <name evidence="1" type="ORF">LEP1GSC047_1320</name>
</gene>
<organism evidence="1 2">
    <name type="scientific">Leptospira inadai serovar Lyme str. 10</name>
    <dbReference type="NCBI Taxonomy" id="1049790"/>
    <lineage>
        <taxon>Bacteria</taxon>
        <taxon>Pseudomonadati</taxon>
        <taxon>Spirochaetota</taxon>
        <taxon>Spirochaetia</taxon>
        <taxon>Leptospirales</taxon>
        <taxon>Leptospiraceae</taxon>
        <taxon>Leptospira</taxon>
    </lineage>
</organism>
<dbReference type="PANTHER" id="PTHR42830:SF2">
    <property type="entry name" value="OSMC_OHR FAMILY PROTEIN"/>
    <property type="match status" value="1"/>
</dbReference>
<evidence type="ECO:0000313" key="1">
    <source>
        <dbReference type="EMBL" id="EQA35276.1"/>
    </source>
</evidence>
<dbReference type="STRING" id="1049790.LEP1GSC047_1320"/>
<dbReference type="InterPro" id="IPR036102">
    <property type="entry name" value="OsmC/Ohrsf"/>
</dbReference>
<reference evidence="1 2" key="1">
    <citation type="submission" date="2013-05" db="EMBL/GenBank/DDBJ databases">
        <authorList>
            <person name="Harkins D.M."/>
            <person name="Durkin A.S."/>
            <person name="Brinkac L.M."/>
            <person name="Haft D.H."/>
            <person name="Selengut J.D."/>
            <person name="Sanka R."/>
            <person name="DePew J."/>
            <person name="Purushe J."/>
            <person name="Hartskeerl R.A."/>
            <person name="Ahmed A."/>
            <person name="van der Linden H."/>
            <person name="Goris M.G.A."/>
            <person name="Vinetz J.M."/>
            <person name="Sutton G.G."/>
            <person name="Nierman W.C."/>
            <person name="Fouts D.E."/>
        </authorList>
    </citation>
    <scope>NUCLEOTIDE SEQUENCE [LARGE SCALE GENOMIC DNA]</scope>
    <source>
        <strain evidence="1 2">10</strain>
    </source>
</reference>
<dbReference type="InterPro" id="IPR015946">
    <property type="entry name" value="KH_dom-like_a/b"/>
</dbReference>
<dbReference type="InterPro" id="IPR003718">
    <property type="entry name" value="OsmC/Ohr_fam"/>
</dbReference>
<dbReference type="SUPFAM" id="SSF82784">
    <property type="entry name" value="OsmC-like"/>
    <property type="match status" value="1"/>
</dbReference>
<dbReference type="PANTHER" id="PTHR42830">
    <property type="entry name" value="OSMOTICALLY INDUCIBLE FAMILY PROTEIN"/>
    <property type="match status" value="1"/>
</dbReference>
<sequence>MNLELYFRKKSTLFIYLLMENLPQFKERQYNFDVLQKKHTELIMSEHRIQLTWKKGQEEFKYEVYDRTHTIRFDGGQEIRGSSTTSTYGKAEFTNPEEMIAAALSSCHMLTFLAVAAKRKYVVLEYEDLAVSTLDKNSEGKQSVTKIDIHPKTKFSKENVPTEEELKLLHQLSHKSCFIANSIKAEVLIHPILSEN</sequence>
<dbReference type="AlphaFoldDB" id="V6H8K9"/>
<dbReference type="Pfam" id="PF02566">
    <property type="entry name" value="OsmC"/>
    <property type="match status" value="1"/>
</dbReference>
<dbReference type="Gene3D" id="3.30.300.20">
    <property type="match status" value="1"/>
</dbReference>
<accession>V6H8K9</accession>
<dbReference type="EMBL" id="AHMM02000025">
    <property type="protein sequence ID" value="EQA35276.1"/>
    <property type="molecule type" value="Genomic_DNA"/>
</dbReference>
<protein>
    <submittedName>
        <fullName evidence="1">OsmC-like protein</fullName>
    </submittedName>
</protein>
<name>V6H8K9_9LEPT</name>
<dbReference type="InterPro" id="IPR052707">
    <property type="entry name" value="OsmC_Ohr_Peroxiredoxin"/>
</dbReference>
<proteinExistence type="predicted"/>